<dbReference type="EMBL" id="CP035503">
    <property type="protein sequence ID" value="QDL38714.1"/>
    <property type="molecule type" value="Genomic_DNA"/>
</dbReference>
<evidence type="ECO:0000313" key="2">
    <source>
        <dbReference type="Proteomes" id="UP000316798"/>
    </source>
</evidence>
<proteinExistence type="predicted"/>
<organism evidence="1 2">
    <name type="scientific">Rhodoferax sediminis</name>
    <dbReference type="NCBI Taxonomy" id="2509614"/>
    <lineage>
        <taxon>Bacteria</taxon>
        <taxon>Pseudomonadati</taxon>
        <taxon>Pseudomonadota</taxon>
        <taxon>Betaproteobacteria</taxon>
        <taxon>Burkholderiales</taxon>
        <taxon>Comamonadaceae</taxon>
        <taxon>Rhodoferax</taxon>
    </lineage>
</organism>
<dbReference type="RefSeq" id="WP_142820151.1">
    <property type="nucleotide sequence ID" value="NZ_CP035503.1"/>
</dbReference>
<reference evidence="1 2" key="1">
    <citation type="submission" date="2019-01" db="EMBL/GenBank/DDBJ databases">
        <title>Genomic insights into a novel species Rhodoferax sp.</title>
        <authorList>
            <person name="Jin L."/>
        </authorList>
    </citation>
    <scope>NUCLEOTIDE SEQUENCE [LARGE SCALE GENOMIC DNA]</scope>
    <source>
        <strain evidence="1 2">CHu59-6-5</strain>
    </source>
</reference>
<dbReference type="OrthoDB" id="8704006at2"/>
<name>A0A515DE79_9BURK</name>
<evidence type="ECO:0000313" key="1">
    <source>
        <dbReference type="EMBL" id="QDL38714.1"/>
    </source>
</evidence>
<dbReference type="AlphaFoldDB" id="A0A515DE79"/>
<keyword evidence="2" id="KW-1185">Reference proteome</keyword>
<sequence length="105" mass="11743">MQTHVSIPGNDAPLLNVRAPEDIEFLVKESEVLTGKPGRTFVIAGADRLSYRVQWYPMGSKVERLDEHGQALSSQHLLPREFLNHSVVEALRAGQLFTPLVRRPG</sequence>
<gene>
    <name evidence="1" type="ORF">EUB48_16510</name>
</gene>
<protein>
    <submittedName>
        <fullName evidence="1">Uncharacterized protein</fullName>
    </submittedName>
</protein>
<accession>A0A515DE79</accession>
<dbReference type="KEGG" id="rhf:EUB48_16510"/>
<dbReference type="Proteomes" id="UP000316798">
    <property type="component" value="Chromosome"/>
</dbReference>